<gene>
    <name evidence="1" type="ORF">IAB16_06715</name>
</gene>
<feature type="non-terminal residue" evidence="1">
    <location>
        <position position="1"/>
    </location>
</feature>
<dbReference type="AlphaFoldDB" id="A0A940DHT3"/>
<reference evidence="1" key="2">
    <citation type="journal article" date="2021" name="PeerJ">
        <title>Extensive microbial diversity within the chicken gut microbiome revealed by metagenomics and culture.</title>
        <authorList>
            <person name="Gilroy R."/>
            <person name="Ravi A."/>
            <person name="Getino M."/>
            <person name="Pursley I."/>
            <person name="Horton D.L."/>
            <person name="Alikhan N.F."/>
            <person name="Baker D."/>
            <person name="Gharbi K."/>
            <person name="Hall N."/>
            <person name="Watson M."/>
            <person name="Adriaenssens E.M."/>
            <person name="Foster-Nyarko E."/>
            <person name="Jarju S."/>
            <person name="Secka A."/>
            <person name="Antonio M."/>
            <person name="Oren A."/>
            <person name="Chaudhuri R.R."/>
            <person name="La Ragione R."/>
            <person name="Hildebrand F."/>
            <person name="Pallen M.J."/>
        </authorList>
    </citation>
    <scope>NUCLEOTIDE SEQUENCE</scope>
    <source>
        <strain evidence="1">517</strain>
    </source>
</reference>
<name>A0A940DHT3_9FIRM</name>
<protein>
    <submittedName>
        <fullName evidence="1">Uncharacterized protein</fullName>
    </submittedName>
</protein>
<organism evidence="1 2">
    <name type="scientific">Candidatus Stercoripulliclostridium pullicola</name>
    <dbReference type="NCBI Taxonomy" id="2840953"/>
    <lineage>
        <taxon>Bacteria</taxon>
        <taxon>Bacillati</taxon>
        <taxon>Bacillota</taxon>
        <taxon>Clostridia</taxon>
        <taxon>Eubacteriales</taxon>
        <taxon>Candidatus Stercoripulliclostridium</taxon>
    </lineage>
</organism>
<sequence length="422" mass="47079">LPNKYDPATVRLTVDGQPISTTLNTQYDNNADLSGVQVALTFTVTDVKNNIVVKVSAEERKVDFVFKLAEGAAVTNRDILTDFRIADKFTALEAVSSESGKTLSFTSSELDALTEGISITSERSIGHYELYNSSDDEPGWFIEGEDGYIRPVIDSEKHNYTLLLLTSNLKLNNLVKEVYIYPQNVSYESWYVNSETGSVADCVISGDGNSTFAANDNRTVTITLKNVEGADLSNAKVFVNDTELKKNASGEYVIEAGKSPIEYVNVDENTNYITTEFDIRVTGVDMAGATGAKTFTYEPFGDAFEYDVLSNYYYSEGNTAWYYENVNGYYENASFYMDRFNNDSLLPSVITITGESYSKTIDIKEYLPLQPTGYMQAEIYRDEEAGLAVWVHYSENGTDMSDINRISVEVSMRKNYTVSFAE</sequence>
<reference evidence="1" key="1">
    <citation type="submission" date="2020-10" db="EMBL/GenBank/DDBJ databases">
        <authorList>
            <person name="Gilroy R."/>
        </authorList>
    </citation>
    <scope>NUCLEOTIDE SEQUENCE</scope>
    <source>
        <strain evidence="1">517</strain>
    </source>
</reference>
<evidence type="ECO:0000313" key="1">
    <source>
        <dbReference type="EMBL" id="MBO8424694.1"/>
    </source>
</evidence>
<proteinExistence type="predicted"/>
<dbReference type="EMBL" id="JADINF010000170">
    <property type="protein sequence ID" value="MBO8424694.1"/>
    <property type="molecule type" value="Genomic_DNA"/>
</dbReference>
<evidence type="ECO:0000313" key="2">
    <source>
        <dbReference type="Proteomes" id="UP000727857"/>
    </source>
</evidence>
<comment type="caution">
    <text evidence="1">The sequence shown here is derived from an EMBL/GenBank/DDBJ whole genome shotgun (WGS) entry which is preliminary data.</text>
</comment>
<accession>A0A940DHT3</accession>
<dbReference type="Proteomes" id="UP000727857">
    <property type="component" value="Unassembled WGS sequence"/>
</dbReference>